<accession>I3THE8</accession>
<dbReference type="EMBL" id="CP003236">
    <property type="protein sequence ID" value="AFK52186.1"/>
    <property type="molecule type" value="Genomic_DNA"/>
</dbReference>
<dbReference type="HOGENOM" id="CLU_524719_0_0_5"/>
<reference evidence="1 2" key="1">
    <citation type="journal article" date="2012" name="J. Am. Chem. Soc.">
        <title>Bacterial biosynthesis and maturation of the didemnin anti-cancer agents.</title>
        <authorList>
            <person name="Xu Y."/>
            <person name="Kersten R.D."/>
            <person name="Nam S.J."/>
            <person name="Lu L."/>
            <person name="Al-Suwailem A.M."/>
            <person name="Zheng H."/>
            <person name="Fenical W."/>
            <person name="Dorrestein P.C."/>
            <person name="Moore B.S."/>
            <person name="Qian P.Y."/>
        </authorList>
    </citation>
    <scope>NUCLEOTIDE SEQUENCE [LARGE SCALE GENOMIC DNA]</scope>
    <source>
        <strain evidence="1 2">KA081020-065</strain>
    </source>
</reference>
<evidence type="ECO:0000313" key="2">
    <source>
        <dbReference type="Proteomes" id="UP000005258"/>
    </source>
</evidence>
<name>I3THE8_TISMK</name>
<dbReference type="PATRIC" id="fig|1110502.3.peg.358"/>
<protein>
    <submittedName>
        <fullName evidence="1">Uncharacterized protein</fullName>
    </submittedName>
</protein>
<dbReference type="Proteomes" id="UP000005258">
    <property type="component" value="Chromosome"/>
</dbReference>
<keyword evidence="2" id="KW-1185">Reference proteome</keyword>
<evidence type="ECO:0000313" key="1">
    <source>
        <dbReference type="EMBL" id="AFK52186.1"/>
    </source>
</evidence>
<organism evidence="1 2">
    <name type="scientific">Tistrella mobilis (strain KA081020-065)</name>
    <dbReference type="NCBI Taxonomy" id="1110502"/>
    <lineage>
        <taxon>Bacteria</taxon>
        <taxon>Pseudomonadati</taxon>
        <taxon>Pseudomonadota</taxon>
        <taxon>Alphaproteobacteria</taxon>
        <taxon>Geminicoccales</taxon>
        <taxon>Geminicoccaceae</taxon>
        <taxon>Tistrella</taxon>
    </lineage>
</organism>
<proteinExistence type="predicted"/>
<gene>
    <name evidence="1" type="ordered locus">TMO_0347</name>
</gene>
<dbReference type="KEGG" id="tmo:TMO_0347"/>
<dbReference type="AlphaFoldDB" id="I3THE8"/>
<sequence>MTEDEAAASDAEDVPADLWQGSTAARIDAALAALGGTAPWPTAREMLRDLLATDGPAPAGEDAGAFADRRATALLMLGDPAAAVDVADEAGRPPSSDALFLSGEEQRACAAALPGPSGMATGAEAAPAAADVLACRLFAAADGTGTAELVSTGRPVAGVIARAAATPGPVAIEGLDPAGLTAADLAVLARRGIEPEATVDAVTEFAAGLNDAGLSRLVMSGAITPFHRLVLAEAAATRGLLAGERLAGAWLAAAAAERSAALSGNGRAGESRPERRRARLFATAAAERNPGARLYGVATLVKAAAEADPLLTATAAAAVAPLLDPAAIRGLDPDSRIMAARIAIAGGAVDAAAAMLGIPENRPDALSTAIAADPELTALSLVAFQEPPAVLGREPRTVEIGTWLAGLAGPAREVATAAIGLFSPEALPSPDPAAPAVEEAVAPVPAVWFALRAAADAGRLGETAALSLVLLEARPEIGAIGLATALEGFRLAGFDDESRRLAVEMMIAAGVVSGLAPGV</sequence>